<dbReference type="PANTHER" id="PTHR36507">
    <property type="entry name" value="BLL1555 PROTEIN"/>
    <property type="match status" value="1"/>
</dbReference>
<name>A0A8J3E1U7_9PROT</name>
<dbReference type="RefSeq" id="WP_189042655.1">
    <property type="nucleotide sequence ID" value="NZ_BMJQ01000002.1"/>
</dbReference>
<evidence type="ECO:0000256" key="1">
    <source>
        <dbReference type="SAM" id="SignalP"/>
    </source>
</evidence>
<dbReference type="AlphaFoldDB" id="A0A8J3E1U7"/>
<feature type="chain" id="PRO_5035260817" evidence="1">
    <location>
        <begin position="28"/>
        <end position="122"/>
    </location>
</feature>
<dbReference type="Proteomes" id="UP000646365">
    <property type="component" value="Unassembled WGS sequence"/>
</dbReference>
<dbReference type="InterPro" id="IPR052721">
    <property type="entry name" value="ET_Amicyanin"/>
</dbReference>
<feature type="signal peptide" evidence="1">
    <location>
        <begin position="1"/>
        <end position="27"/>
    </location>
</feature>
<dbReference type="Gene3D" id="2.60.40.420">
    <property type="entry name" value="Cupredoxins - blue copper proteins"/>
    <property type="match status" value="1"/>
</dbReference>
<dbReference type="PANTHER" id="PTHR36507:SF1">
    <property type="entry name" value="BLL1555 PROTEIN"/>
    <property type="match status" value="1"/>
</dbReference>
<organism evidence="2 3">
    <name type="scientific">Aliidongia dinghuensis</name>
    <dbReference type="NCBI Taxonomy" id="1867774"/>
    <lineage>
        <taxon>Bacteria</taxon>
        <taxon>Pseudomonadati</taxon>
        <taxon>Pseudomonadota</taxon>
        <taxon>Alphaproteobacteria</taxon>
        <taxon>Rhodospirillales</taxon>
        <taxon>Dongiaceae</taxon>
        <taxon>Aliidongia</taxon>
    </lineage>
</organism>
<reference evidence="2" key="2">
    <citation type="submission" date="2020-09" db="EMBL/GenBank/DDBJ databases">
        <authorList>
            <person name="Sun Q."/>
            <person name="Zhou Y."/>
        </authorList>
    </citation>
    <scope>NUCLEOTIDE SEQUENCE</scope>
    <source>
        <strain evidence="2">CGMCC 1.15725</strain>
    </source>
</reference>
<comment type="caution">
    <text evidence="2">The sequence shown here is derived from an EMBL/GenBank/DDBJ whole genome shotgun (WGS) entry which is preliminary data.</text>
</comment>
<sequence>MSLRSGLAGVMVAAALAVAPSISGAQAIAKAGEPPTVVMQNLAFGPAPADLKVGETLVFRNDDSFRHTATARGDFDLDLKPGHSGSVVLKRAGTIQVTCRYHPTMKLTLTVAPLPALGDSRQ</sequence>
<evidence type="ECO:0000313" key="2">
    <source>
        <dbReference type="EMBL" id="GGF04442.1"/>
    </source>
</evidence>
<protein>
    <submittedName>
        <fullName evidence="2">Uncharacterized protein</fullName>
    </submittedName>
</protein>
<accession>A0A8J3E1U7</accession>
<gene>
    <name evidence="2" type="ORF">GCM10011611_07310</name>
</gene>
<keyword evidence="1" id="KW-0732">Signal</keyword>
<evidence type="ECO:0000313" key="3">
    <source>
        <dbReference type="Proteomes" id="UP000646365"/>
    </source>
</evidence>
<keyword evidence="3" id="KW-1185">Reference proteome</keyword>
<proteinExistence type="predicted"/>
<dbReference type="EMBL" id="BMJQ01000002">
    <property type="protein sequence ID" value="GGF04442.1"/>
    <property type="molecule type" value="Genomic_DNA"/>
</dbReference>
<dbReference type="SUPFAM" id="SSF49503">
    <property type="entry name" value="Cupredoxins"/>
    <property type="match status" value="1"/>
</dbReference>
<dbReference type="InterPro" id="IPR008972">
    <property type="entry name" value="Cupredoxin"/>
</dbReference>
<reference evidence="2" key="1">
    <citation type="journal article" date="2014" name="Int. J. Syst. Evol. Microbiol.">
        <title>Complete genome sequence of Corynebacterium casei LMG S-19264T (=DSM 44701T), isolated from a smear-ripened cheese.</title>
        <authorList>
            <consortium name="US DOE Joint Genome Institute (JGI-PGF)"/>
            <person name="Walter F."/>
            <person name="Albersmeier A."/>
            <person name="Kalinowski J."/>
            <person name="Ruckert C."/>
        </authorList>
    </citation>
    <scope>NUCLEOTIDE SEQUENCE</scope>
    <source>
        <strain evidence="2">CGMCC 1.15725</strain>
    </source>
</reference>